<protein>
    <recommendedName>
        <fullName evidence="3">chitinase</fullName>
        <ecNumber evidence="3">3.2.1.14</ecNumber>
    </recommendedName>
</protein>
<dbReference type="Proteomes" id="UP000327044">
    <property type="component" value="Unassembled WGS sequence"/>
</dbReference>
<evidence type="ECO:0000256" key="1">
    <source>
        <dbReference type="ARBA" id="ARBA00000822"/>
    </source>
</evidence>
<feature type="domain" description="GH18" evidence="16">
    <location>
        <begin position="1437"/>
        <end position="1806"/>
    </location>
</feature>
<dbReference type="PROSITE" id="PS01095">
    <property type="entry name" value="GH18_1"/>
    <property type="match status" value="3"/>
</dbReference>
<dbReference type="Gene3D" id="3.10.50.10">
    <property type="match status" value="5"/>
</dbReference>
<keyword evidence="4" id="KW-0147">Chitin-binding</keyword>
<feature type="signal peptide" evidence="14">
    <location>
        <begin position="1"/>
        <end position="22"/>
    </location>
</feature>
<feature type="domain" description="GH18" evidence="16">
    <location>
        <begin position="2372"/>
        <end position="2741"/>
    </location>
</feature>
<feature type="region of interest" description="Disordered" evidence="13">
    <location>
        <begin position="1058"/>
        <end position="1077"/>
    </location>
</feature>
<feature type="region of interest" description="Disordered" evidence="13">
    <location>
        <begin position="1084"/>
        <end position="1171"/>
    </location>
</feature>
<evidence type="ECO:0000313" key="17">
    <source>
        <dbReference type="EMBL" id="KAB0794995.1"/>
    </source>
</evidence>
<dbReference type="SUPFAM" id="SSF57625">
    <property type="entry name" value="Invertebrate chitin-binding proteins"/>
    <property type="match status" value="5"/>
</dbReference>
<evidence type="ECO:0000256" key="11">
    <source>
        <dbReference type="ARBA" id="ARBA00023326"/>
    </source>
</evidence>
<dbReference type="PROSITE" id="PS50940">
    <property type="entry name" value="CHIT_BIND_II"/>
    <property type="match status" value="5"/>
</dbReference>
<dbReference type="InterPro" id="IPR001223">
    <property type="entry name" value="Glyco_hydro18_cat"/>
</dbReference>
<dbReference type="FunFam" id="3.20.20.80:FF:000007">
    <property type="entry name" value="Acidic mammalian chitinase"/>
    <property type="match status" value="4"/>
</dbReference>
<feature type="domain" description="Chitin-binding type-2" evidence="15">
    <location>
        <begin position="1337"/>
        <end position="1391"/>
    </location>
</feature>
<evidence type="ECO:0000256" key="14">
    <source>
        <dbReference type="SAM" id="SignalP"/>
    </source>
</evidence>
<feature type="region of interest" description="Disordered" evidence="13">
    <location>
        <begin position="1392"/>
        <end position="1418"/>
    </location>
</feature>
<dbReference type="SMART" id="SM00636">
    <property type="entry name" value="Glyco_18"/>
    <property type="match status" value="5"/>
</dbReference>
<dbReference type="InterPro" id="IPR011583">
    <property type="entry name" value="Chitinase_II/V-like_cat"/>
</dbReference>
<dbReference type="EC" id="3.2.1.14" evidence="3"/>
<feature type="domain" description="Chitin-binding type-2" evidence="15">
    <location>
        <begin position="1262"/>
        <end position="1315"/>
    </location>
</feature>
<dbReference type="InterPro" id="IPR017853">
    <property type="entry name" value="GH"/>
</dbReference>
<dbReference type="FunFam" id="3.10.50.10:FF:000001">
    <property type="entry name" value="Chitinase 3-like 1"/>
    <property type="match status" value="3"/>
</dbReference>
<dbReference type="InterPro" id="IPR036508">
    <property type="entry name" value="Chitin-bd_dom_sf"/>
</dbReference>
<feature type="compositionally biased region" description="Low complexity" evidence="13">
    <location>
        <begin position="1100"/>
        <end position="1158"/>
    </location>
</feature>
<sequence length="2751" mass="310837">MMDFRIIALTVLFALCINVADEKELHRSKRNEQRTPIGASFFRGDVERAPHLHSPADRSAQFVEYTGFGSKYLPLRSAVESIPNVKESTRRLPLRDAVERRPPPDEAFDFEFELPEIYNSNRNKLQVPYAHASAQTVPFSIPEKYSSLFQGLSSDATYYNATEYLQALLSGRLQRNGRAVTWYSTQPIYWYYYPPQPQVSEKVYVETVTEIKTSLEKKVVCFVDGASGRRKDPLKFNADDVDPFTCTHVIYAFATIDPHSYRIIPRDEEYDVVQGGYRSVIGLKQKNPQLKVLLSVGEGRDQSSRRFSSLVSNALFRRDFIRSAVALIRKYEFDGIDLYWQYPGAMELGGRVTDKEFFALFVEELSEIFKPYNWLLTVSAPASRFRIEDGFNVEKLAQVVDFVNVETYDFQVDREAIADHHAPLNMRPQDSDLDVFNNVEYGVRYWLKKGLPPAKLIVGLPFYGRTFTLNQSSDFEIGSLIKGPGREGYYTQNPGFMAYFEICDLIINEGLIRKTDSSGSPYVVNGDQWIGYDDPESLQQKIIYIKEMNVGGLFLKSVDLDDFKGLCGKKWPLMSLIRQNYKGGKANNVASYVPTKPYGSCNSDGLYSDPRNCAHYYICRNGLSYHLSCAAHMLFDPTKGQCDYIEADMCRPGHSVHFPNTFREVSNFLRYKAAEEDKSPKVVCYLTNWSFYRKGEGKFVPEYLDQRLCTHIVYAFGSLDPEKFVIKEHDHWVDVENDLYERVTSIKDAKVLLSLGGWTDSAGDKYSKLVSDGSARRKFVANAVSFLRRHGFKGLHLDWNYPICWQSNCKKGPASDKPNFTKLLQELRREFDKESPPLMLAVGISGYKEVIEAAYELASIGKVTDFMSVMTYDYHGSWEKRTGHVSPLYHRSGDLYPQYNTNFTMEFLVANGAPREKLLVGVPFYGQTFTLAATDRKYSQGVPTVGPGEAGEYTKQPGMLSYFEICSRIKNGRWSVNQDVDKTTGPYAYYGDQWVGYDDVESIQEKAKYIKSHGFGGAVAWTVDLDDFLNKCCQQTFPLLRSLNKGLGLIHDSTPAYGDCTKPPTPVTPSPPTMTTGFDTGAEVSPTTEHWGHHPSTKPPSTTAAWWESTTTSTTTTHRPPSTGTPPWWVPSTPKPTTTTTRKRTTTAWTPEVTSRPTPTTPEPEQETTEKCEAGTYRPHPTNCNAYYRCVLGEMIKEECAGNLHWNERTGNCDWPDAAACHVNKKTTTKPVKATTATPFTTTTPVTTTTKRPYTTKPPPDMHHCSTGEYFPHEQCSSFYVCVNGHLVTQKCGPGLYWNTESATCDWSYRVRCTKKVPQVTQKLVVDPTSTNAQQPYSPCKASSFAAYPGDCSHYLICLWNKYEVFKCSEGLHWNSDRNTCDWPENAHCTEGGDTDTEGGDEHHELPPLPTQTPTTTTTTEAAPIVTEPMEPISGHYKIVCYFTNWAWYRKGVGKYVPEDIDPNLCTHIIYGFAVLDYENLVVRAHDSWADFDNKFYERVVAYKKKGIKVLLALGGWNDSLGDKYSRLVNNPAARQRFIKHVMEFLAKYDFDGLDLDWEYPKCWQVDCKKGPDSDKAAFGAFVKELKEAFIPKGYLLSAAVSPNKIVIDAGYDVPVVSKYLDWIAVMTYDYHGQWDKKTGHVAPFYEHPEADVNYFNANYSIHYWIAQGADRRKLILGMPLYGQSFQLENSANTGLNAKAPGPGQSGEFTGAAGFLAYYEICDNIKNKGWTVVQDPYRAMGPYAYKGNQWVSFDDEDIIRRKSEYIKAMNLGGGMIWALDLDDFKNRCGGGRHPLLSVIRNVLASPGGEYSTETITKVPDAAFTKPSPALPSSVEPLPFPSAPPQSTSTATPLVDTDSEFKMVCYFTNWAWYRQGVGKYLPSDIDPDLCTHIIYGFAVLDGDQLIIKPHDSWADFDNKFYEKVTAFKGKGIKVLIAIGGWNDSAGDKYSKLVNNPSARRRFIAHVVDFIEKNNFDGLDLDWEYPKCWQVDCTKGPEADKQAFADFVTELHAALRPKGLLLSAAVSPNRKVVDAGYDVPTLSRYLDWIAIMTYDYHGQWDKITGIAAPMYAHPEDEDVTFNTNFSVNYWINQGADRKKLVMGLPLYGQSFSLADNSNHGLNAPTYGGGEAGEETRARGFLSYYEICTNIIKKGWNVVRDKKFRIGPYAYLRDQWVSFDDAAMLRYKSEYIRNMGLGGGMVWALDLDDFKNICGCENYPLLRTINRVLRNYKVPDPQCQLGVDQPPSPATSSPKPTESWQTPKPQPPWQTEKPHTEKPTSRPPPTTSLPCDGRLFVPHKYNCNQYYLCNQGHLMVQNCPTGLFWNEDHCDWPENTKCHPDATTTEVSLSSPVIEQTTPRPYKPGTVDDTFDGTYKVVCYFTNWAWYRQDAGKYLPEDIDPRLCTHIAYGFAVLDPNTLTIKPHDSWADIDNEFYARVVKLKSRGIKILIALGGWNDSLGSKYSHLVNDPNARSKFVDHVLGFIEEYGFDGLDLDWEYPKCWQVDCNKGPQSDKQGFAALVTELSFAFKQKGLLLSAAVSPSKTVIDAGYDVPILSQYLDWIALMTYDYHGHWDKQTGHVAPLDYYPGDAYDYFNANYSVNYWIEMGASPSKLILGVPFYGQSFSLADATRNGLNEKSYGPGEAGDYTRAGGFLAFYEVCERVKRRSWTVTRDPLGRIGPYAFSGNQWVSYDDIAEIRRKSRFIKDHNLGGGMLWALDLDDFKNTCGCGKYPLLTTLNNELRGVPMEIDVENCT</sequence>
<dbReference type="GO" id="GO:0000272">
    <property type="term" value="P:polysaccharide catabolic process"/>
    <property type="evidence" value="ECO:0007669"/>
    <property type="project" value="UniProtKB-KW"/>
</dbReference>
<dbReference type="GO" id="GO:0008843">
    <property type="term" value="F:endochitinase activity"/>
    <property type="evidence" value="ECO:0007669"/>
    <property type="project" value="UniProtKB-EC"/>
</dbReference>
<feature type="domain" description="Chitin-binding type-2" evidence="15">
    <location>
        <begin position="1169"/>
        <end position="1223"/>
    </location>
</feature>
<evidence type="ECO:0000259" key="15">
    <source>
        <dbReference type="PROSITE" id="PS50940"/>
    </source>
</evidence>
<dbReference type="SUPFAM" id="SSF54556">
    <property type="entry name" value="Chitinase insertion domain"/>
    <property type="match status" value="5"/>
</dbReference>
<feature type="domain" description="Chitin-binding type-2" evidence="15">
    <location>
        <begin position="598"/>
        <end position="652"/>
    </location>
</feature>
<dbReference type="InterPro" id="IPR001579">
    <property type="entry name" value="Glyco_hydro_18_chit_AS"/>
</dbReference>
<dbReference type="GO" id="GO:0005576">
    <property type="term" value="C:extracellular region"/>
    <property type="evidence" value="ECO:0007669"/>
    <property type="project" value="InterPro"/>
</dbReference>
<evidence type="ECO:0000256" key="12">
    <source>
        <dbReference type="RuleBase" id="RU000489"/>
    </source>
</evidence>
<dbReference type="FunFam" id="3.10.50.10:FF:000004">
    <property type="entry name" value="Chitinase 5"/>
    <property type="match status" value="2"/>
</dbReference>
<dbReference type="Gene3D" id="2.170.140.10">
    <property type="entry name" value="Chitin binding domain"/>
    <property type="match status" value="5"/>
</dbReference>
<dbReference type="CDD" id="cd02872">
    <property type="entry name" value="GH18_chitolectin_chitotriosidase"/>
    <property type="match status" value="4"/>
</dbReference>
<dbReference type="Pfam" id="PF00704">
    <property type="entry name" value="Glyco_hydro_18"/>
    <property type="match status" value="5"/>
</dbReference>
<dbReference type="InParanoid" id="A0A5N4ACE3"/>
<keyword evidence="9" id="KW-0119">Carbohydrate metabolism</keyword>
<dbReference type="PROSITE" id="PS51910">
    <property type="entry name" value="GH18_2"/>
    <property type="match status" value="5"/>
</dbReference>
<reference evidence="17 18" key="1">
    <citation type="journal article" date="2018" name="Elife">
        <title>Firefly genomes illuminate parallel origins of bioluminescence in beetles.</title>
        <authorList>
            <person name="Fallon T.R."/>
            <person name="Lower S.E."/>
            <person name="Chang C.H."/>
            <person name="Bessho-Uehara M."/>
            <person name="Martin G.J."/>
            <person name="Bewick A.J."/>
            <person name="Behringer M."/>
            <person name="Debat H.J."/>
            <person name="Wong I."/>
            <person name="Day J.C."/>
            <person name="Suvorov A."/>
            <person name="Silva C.J."/>
            <person name="Stanger-Hall K.F."/>
            <person name="Hall D.W."/>
            <person name="Schmitz R.J."/>
            <person name="Nelson D.R."/>
            <person name="Lewis S.M."/>
            <person name="Shigenobu S."/>
            <person name="Bybee S.M."/>
            <person name="Larracuente A.M."/>
            <person name="Oba Y."/>
            <person name="Weng J.K."/>
        </authorList>
    </citation>
    <scope>NUCLEOTIDE SEQUENCE [LARGE SCALE GENOMIC DNA]</scope>
    <source>
        <strain evidence="17">1611_PpyrPB1</strain>
        <tissue evidence="17">Whole body</tissue>
    </source>
</reference>
<evidence type="ECO:0000256" key="8">
    <source>
        <dbReference type="ARBA" id="ARBA00023157"/>
    </source>
</evidence>
<keyword evidence="6 12" id="KW-0378">Hydrolase</keyword>
<gene>
    <name evidence="17" type="ORF">PPYR_11834</name>
</gene>
<dbReference type="FunFam" id="3.20.20.80:FF:000048">
    <property type="entry name" value="Brain chitinase and chia"/>
    <property type="match status" value="1"/>
</dbReference>
<dbReference type="GO" id="GO:0006032">
    <property type="term" value="P:chitin catabolic process"/>
    <property type="evidence" value="ECO:0007669"/>
    <property type="project" value="UniProtKB-KW"/>
</dbReference>
<comment type="similarity">
    <text evidence="2">Belongs to the glycosyl hydrolase 18 family. Chitinase class II subfamily.</text>
</comment>
<proteinExistence type="inferred from homology"/>
<dbReference type="Pfam" id="PF01607">
    <property type="entry name" value="CBM_14"/>
    <property type="match status" value="5"/>
</dbReference>
<evidence type="ECO:0000256" key="3">
    <source>
        <dbReference type="ARBA" id="ARBA00012729"/>
    </source>
</evidence>
<evidence type="ECO:0000256" key="4">
    <source>
        <dbReference type="ARBA" id="ARBA00022669"/>
    </source>
</evidence>
<evidence type="ECO:0000256" key="10">
    <source>
        <dbReference type="ARBA" id="ARBA00023295"/>
    </source>
</evidence>
<feature type="domain" description="GH18" evidence="16">
    <location>
        <begin position="1860"/>
        <end position="2229"/>
    </location>
</feature>
<evidence type="ECO:0000256" key="2">
    <source>
        <dbReference type="ARBA" id="ARBA00009121"/>
    </source>
</evidence>
<dbReference type="PANTHER" id="PTHR11177">
    <property type="entry name" value="CHITINASE"/>
    <property type="match status" value="1"/>
</dbReference>
<feature type="region of interest" description="Disordered" evidence="13">
    <location>
        <begin position="1827"/>
        <end position="1851"/>
    </location>
</feature>
<dbReference type="PANTHER" id="PTHR11177:SF359">
    <property type="entry name" value="CHITINASE 10-RELATED"/>
    <property type="match status" value="1"/>
</dbReference>
<organism evidence="17 18">
    <name type="scientific">Photinus pyralis</name>
    <name type="common">Common eastern firefly</name>
    <name type="synonym">Lampyris pyralis</name>
    <dbReference type="NCBI Taxonomy" id="7054"/>
    <lineage>
        <taxon>Eukaryota</taxon>
        <taxon>Metazoa</taxon>
        <taxon>Ecdysozoa</taxon>
        <taxon>Arthropoda</taxon>
        <taxon>Hexapoda</taxon>
        <taxon>Insecta</taxon>
        <taxon>Pterygota</taxon>
        <taxon>Neoptera</taxon>
        <taxon>Endopterygota</taxon>
        <taxon>Coleoptera</taxon>
        <taxon>Polyphaga</taxon>
        <taxon>Elateriformia</taxon>
        <taxon>Elateroidea</taxon>
        <taxon>Lampyridae</taxon>
        <taxon>Lampyrinae</taxon>
        <taxon>Photinus</taxon>
    </lineage>
</organism>
<name>A0A5N4ACE3_PHOPY</name>
<evidence type="ECO:0000256" key="13">
    <source>
        <dbReference type="SAM" id="MobiDB-lite"/>
    </source>
</evidence>
<keyword evidence="18" id="KW-1185">Reference proteome</keyword>
<evidence type="ECO:0000256" key="5">
    <source>
        <dbReference type="ARBA" id="ARBA00022729"/>
    </source>
</evidence>
<feature type="chain" id="PRO_5024468020" description="chitinase" evidence="14">
    <location>
        <begin position="23"/>
        <end position="2751"/>
    </location>
</feature>
<dbReference type="SMART" id="SM00494">
    <property type="entry name" value="ChtBD2"/>
    <property type="match status" value="5"/>
</dbReference>
<evidence type="ECO:0000256" key="9">
    <source>
        <dbReference type="ARBA" id="ARBA00023277"/>
    </source>
</evidence>
<feature type="domain" description="Chitin-binding type-2" evidence="15">
    <location>
        <begin position="2285"/>
        <end position="2337"/>
    </location>
</feature>
<feature type="compositionally biased region" description="Pro residues" evidence="13">
    <location>
        <begin position="1063"/>
        <end position="1072"/>
    </location>
</feature>
<keyword evidence="11" id="KW-0624">Polysaccharide degradation</keyword>
<dbReference type="OrthoDB" id="76388at2759"/>
<dbReference type="InterPro" id="IPR002557">
    <property type="entry name" value="Chitin-bd_dom"/>
</dbReference>
<dbReference type="SUPFAM" id="SSF51445">
    <property type="entry name" value="(Trans)glycosidases"/>
    <property type="match status" value="5"/>
</dbReference>
<feature type="region of interest" description="Disordered" evidence="13">
    <location>
        <begin position="2236"/>
        <end position="2286"/>
    </location>
</feature>
<dbReference type="InterPro" id="IPR050314">
    <property type="entry name" value="Glycosyl_Hydrlase_18"/>
</dbReference>
<evidence type="ECO:0000256" key="7">
    <source>
        <dbReference type="ARBA" id="ARBA00023024"/>
    </source>
</evidence>
<keyword evidence="10 12" id="KW-0326">Glycosidase</keyword>
<comment type="catalytic activity">
    <reaction evidence="1">
        <text>Random endo-hydrolysis of N-acetyl-beta-D-glucosaminide (1-&gt;4)-beta-linkages in chitin and chitodextrins.</text>
        <dbReference type="EC" id="3.2.1.14"/>
    </reaction>
</comment>
<feature type="compositionally biased region" description="Low complexity" evidence="13">
    <location>
        <begin position="2247"/>
        <end position="2260"/>
    </location>
</feature>
<dbReference type="FunCoup" id="A0A5N4ACE3">
    <property type="interactions" value="59"/>
</dbReference>
<keyword evidence="7" id="KW-0146">Chitin degradation</keyword>
<keyword evidence="5 14" id="KW-0732">Signal</keyword>
<comment type="caution">
    <text evidence="17">The sequence shown here is derived from an EMBL/GenBank/DDBJ whole genome shotgun (WGS) entry which is preliminary data.</text>
</comment>
<dbReference type="Gene3D" id="3.20.20.80">
    <property type="entry name" value="Glycosidases"/>
    <property type="match status" value="5"/>
</dbReference>
<evidence type="ECO:0000256" key="6">
    <source>
        <dbReference type="ARBA" id="ARBA00022801"/>
    </source>
</evidence>
<feature type="domain" description="GH18" evidence="16">
    <location>
        <begin position="217"/>
        <end position="584"/>
    </location>
</feature>
<dbReference type="InterPro" id="IPR029070">
    <property type="entry name" value="Chitinase_insertion_sf"/>
</dbReference>
<dbReference type="GO" id="GO:0008061">
    <property type="term" value="F:chitin binding"/>
    <property type="evidence" value="ECO:0007669"/>
    <property type="project" value="UniProtKB-KW"/>
</dbReference>
<dbReference type="EMBL" id="VVIM01000008">
    <property type="protein sequence ID" value="KAB0794995.1"/>
    <property type="molecule type" value="Genomic_DNA"/>
</dbReference>
<evidence type="ECO:0000259" key="16">
    <source>
        <dbReference type="PROSITE" id="PS51910"/>
    </source>
</evidence>
<feature type="domain" description="GH18" evidence="16">
    <location>
        <begin position="680"/>
        <end position="1050"/>
    </location>
</feature>
<evidence type="ECO:0000313" key="18">
    <source>
        <dbReference type="Proteomes" id="UP000327044"/>
    </source>
</evidence>
<keyword evidence="8" id="KW-1015">Disulfide bond</keyword>
<accession>A0A5N4ACE3</accession>